<evidence type="ECO:0000313" key="2">
    <source>
        <dbReference type="EMBL" id="GBM28790.1"/>
    </source>
</evidence>
<feature type="region of interest" description="Disordered" evidence="1">
    <location>
        <begin position="1"/>
        <end position="25"/>
    </location>
</feature>
<organism evidence="2 3">
    <name type="scientific">Araneus ventricosus</name>
    <name type="common">Orbweaver spider</name>
    <name type="synonym">Epeira ventricosa</name>
    <dbReference type="NCBI Taxonomy" id="182803"/>
    <lineage>
        <taxon>Eukaryota</taxon>
        <taxon>Metazoa</taxon>
        <taxon>Ecdysozoa</taxon>
        <taxon>Arthropoda</taxon>
        <taxon>Chelicerata</taxon>
        <taxon>Arachnida</taxon>
        <taxon>Araneae</taxon>
        <taxon>Araneomorphae</taxon>
        <taxon>Entelegynae</taxon>
        <taxon>Araneoidea</taxon>
        <taxon>Araneidae</taxon>
        <taxon>Araneus</taxon>
    </lineage>
</organism>
<gene>
    <name evidence="2" type="ORF">AVEN_130499_1</name>
</gene>
<dbReference type="EMBL" id="BGPR01000620">
    <property type="protein sequence ID" value="GBM28790.1"/>
    <property type="molecule type" value="Genomic_DNA"/>
</dbReference>
<dbReference type="AlphaFoldDB" id="A0A4Y2EI31"/>
<proteinExistence type="predicted"/>
<accession>A0A4Y2EI31</accession>
<reference evidence="2 3" key="1">
    <citation type="journal article" date="2019" name="Sci. Rep.">
        <title>Orb-weaving spider Araneus ventricosus genome elucidates the spidroin gene catalogue.</title>
        <authorList>
            <person name="Kono N."/>
            <person name="Nakamura H."/>
            <person name="Ohtoshi R."/>
            <person name="Moran D.A.P."/>
            <person name="Shinohara A."/>
            <person name="Yoshida Y."/>
            <person name="Fujiwara M."/>
            <person name="Mori M."/>
            <person name="Tomita M."/>
            <person name="Arakawa K."/>
        </authorList>
    </citation>
    <scope>NUCLEOTIDE SEQUENCE [LARGE SCALE GENOMIC DNA]</scope>
</reference>
<evidence type="ECO:0000313" key="3">
    <source>
        <dbReference type="Proteomes" id="UP000499080"/>
    </source>
</evidence>
<evidence type="ECO:0000256" key="1">
    <source>
        <dbReference type="SAM" id="MobiDB-lite"/>
    </source>
</evidence>
<keyword evidence="3" id="KW-1185">Reference proteome</keyword>
<feature type="compositionally biased region" description="Acidic residues" evidence="1">
    <location>
        <begin position="9"/>
        <end position="21"/>
    </location>
</feature>
<protein>
    <submittedName>
        <fullName evidence="2">Uncharacterized protein</fullName>
    </submittedName>
</protein>
<name>A0A4Y2EI31_ARAVE</name>
<comment type="caution">
    <text evidence="2">The sequence shown here is derived from an EMBL/GenBank/DDBJ whole genome shotgun (WGS) entry which is preliminary data.</text>
</comment>
<dbReference type="Proteomes" id="UP000499080">
    <property type="component" value="Unassembled WGS sequence"/>
</dbReference>
<sequence length="71" mass="8271">MEHELGSEKDDDDGGELEDGADAQTKKFTWEEAEFYRMCQDMLSKFSEMPFSKVEYTRRCRNDKPITGGRP</sequence>